<gene>
    <name evidence="2" type="ORF">EPI11_17950</name>
</gene>
<comment type="caution">
    <text evidence="2">The sequence shown here is derived from an EMBL/GenBank/DDBJ whole genome shotgun (WGS) entry which is preliminary data.</text>
</comment>
<dbReference type="InterPro" id="IPR011989">
    <property type="entry name" value="ARM-like"/>
</dbReference>
<keyword evidence="1" id="KW-0812">Transmembrane</keyword>
<dbReference type="OrthoDB" id="1454284at2"/>
<evidence type="ECO:0000256" key="1">
    <source>
        <dbReference type="SAM" id="Phobius"/>
    </source>
</evidence>
<evidence type="ECO:0000313" key="3">
    <source>
        <dbReference type="Proteomes" id="UP000287527"/>
    </source>
</evidence>
<dbReference type="Gene3D" id="1.25.10.10">
    <property type="entry name" value="Leucine-rich Repeat Variant"/>
    <property type="match status" value="1"/>
</dbReference>
<reference evidence="2 3" key="1">
    <citation type="submission" date="2019-01" db="EMBL/GenBank/DDBJ databases">
        <title>Flavobacterium sp. nov.,isolated from freshwater.</title>
        <authorList>
            <person name="Zhang R."/>
            <person name="Du Z.-J."/>
        </authorList>
    </citation>
    <scope>NUCLEOTIDE SEQUENCE [LARGE SCALE GENOMIC DNA]</scope>
    <source>
        <strain evidence="2 3">1E403</strain>
    </source>
</reference>
<evidence type="ECO:0000313" key="2">
    <source>
        <dbReference type="EMBL" id="RWW91766.1"/>
    </source>
</evidence>
<organism evidence="2 3">
    <name type="scientific">Flavobacterium cerinum</name>
    <dbReference type="NCBI Taxonomy" id="2502784"/>
    <lineage>
        <taxon>Bacteria</taxon>
        <taxon>Pseudomonadati</taxon>
        <taxon>Bacteroidota</taxon>
        <taxon>Flavobacteriia</taxon>
        <taxon>Flavobacteriales</taxon>
        <taxon>Flavobacteriaceae</taxon>
        <taxon>Flavobacterium</taxon>
    </lineage>
</organism>
<dbReference type="SUPFAM" id="SSF48371">
    <property type="entry name" value="ARM repeat"/>
    <property type="match status" value="1"/>
</dbReference>
<dbReference type="EMBL" id="SBII01000017">
    <property type="protein sequence ID" value="RWW91766.1"/>
    <property type="molecule type" value="Genomic_DNA"/>
</dbReference>
<accession>A0A3S3QLC7</accession>
<dbReference type="Pfam" id="PF13646">
    <property type="entry name" value="HEAT_2"/>
    <property type="match status" value="1"/>
</dbReference>
<keyword evidence="1" id="KW-1133">Transmembrane helix</keyword>
<keyword evidence="3" id="KW-1185">Reference proteome</keyword>
<proteinExistence type="predicted"/>
<dbReference type="RefSeq" id="WP_128391374.1">
    <property type="nucleotide sequence ID" value="NZ_SBII01000017.1"/>
</dbReference>
<dbReference type="Proteomes" id="UP000287527">
    <property type="component" value="Unassembled WGS sequence"/>
</dbReference>
<keyword evidence="1" id="KW-0472">Membrane</keyword>
<dbReference type="AlphaFoldDB" id="A0A3S3QLC7"/>
<protein>
    <submittedName>
        <fullName evidence="2">HEAT repeat domain-containing protein</fullName>
    </submittedName>
</protein>
<sequence>MILFSYADILQHIDSLLTEISYSTSFQFIEQYWVTLSSFPLVIKTAFSIIFLSLIATIISITTIFGIRGKKERDSRLAMKLRPKMFAFFKNILVSKDIYTDIEICNMFLETFGKLNNKAYESIIPSLEDVVNDEKEQLKSIRYKNIIKGLKIDIFLEKKLDYADTRTRLNAFHSLSRLELTISDSKMLLHTYSKNDSLRKESRASYVGVSNNDPFKFFNQVNDLNHWDQINLMQQLELHHKDNLPNFSKWIVYSEDPTQTVFFIRMVSHFKQSNSVSALIEVLDNPNHNIRVEAILAIGKMQLKHLEPRLMDMYYHQPLSCQNAIIEALAYINSGEALDFLTKAYDDINDFDAKRLIAEVIYLYNEEGREYFDLLLKKERGFNYLTLEHVINPLIPSVLRNYVNARNSRGKTSPETIELLPDTTRINLA</sequence>
<name>A0A3S3QLC7_9FLAO</name>
<dbReference type="InterPro" id="IPR016024">
    <property type="entry name" value="ARM-type_fold"/>
</dbReference>
<feature type="transmembrane region" description="Helical" evidence="1">
    <location>
        <begin position="46"/>
        <end position="67"/>
    </location>
</feature>